<evidence type="ECO:0000256" key="9">
    <source>
        <dbReference type="ARBA" id="ARBA00023004"/>
    </source>
</evidence>
<evidence type="ECO:0000256" key="7">
    <source>
        <dbReference type="ARBA" id="ARBA00022989"/>
    </source>
</evidence>
<gene>
    <name evidence="13" type="ORF">RB653_010384</name>
</gene>
<reference evidence="13 14" key="1">
    <citation type="submission" date="2023-11" db="EMBL/GenBank/DDBJ databases">
        <title>Dfirmibasis_genome.</title>
        <authorList>
            <person name="Edelbroek B."/>
            <person name="Kjellin J."/>
            <person name="Jerlstrom-Hultqvist J."/>
            <person name="Soderbom F."/>
        </authorList>
    </citation>
    <scope>NUCLEOTIDE SEQUENCE [LARGE SCALE GENOMIC DNA]</scope>
    <source>
        <strain evidence="13 14">TNS-C-14</strain>
    </source>
</reference>
<dbReference type="SUPFAM" id="SSF48264">
    <property type="entry name" value="Cytochrome P450"/>
    <property type="match status" value="1"/>
</dbReference>
<protein>
    <recommendedName>
        <fullName evidence="15">Cytochrome P450</fullName>
    </recommendedName>
</protein>
<dbReference type="PRINTS" id="PR00385">
    <property type="entry name" value="P450"/>
</dbReference>
<comment type="caution">
    <text evidence="13">The sequence shown here is derived from an EMBL/GenBank/DDBJ whole genome shotgun (WGS) entry which is preliminary data.</text>
</comment>
<evidence type="ECO:0000256" key="10">
    <source>
        <dbReference type="ARBA" id="ARBA00023033"/>
    </source>
</evidence>
<dbReference type="Gene3D" id="1.10.630.10">
    <property type="entry name" value="Cytochrome P450"/>
    <property type="match status" value="1"/>
</dbReference>
<keyword evidence="8" id="KW-0560">Oxidoreductase</keyword>
<evidence type="ECO:0000256" key="4">
    <source>
        <dbReference type="ARBA" id="ARBA00022617"/>
    </source>
</evidence>
<keyword evidence="14" id="KW-1185">Reference proteome</keyword>
<dbReference type="Pfam" id="PF00067">
    <property type="entry name" value="p450"/>
    <property type="match status" value="1"/>
</dbReference>
<comment type="subcellular location">
    <subcellularLocation>
        <location evidence="2">Membrane</location>
        <topology evidence="2">Single-pass membrane protein</topology>
    </subcellularLocation>
</comment>
<evidence type="ECO:0000256" key="1">
    <source>
        <dbReference type="ARBA" id="ARBA00001971"/>
    </source>
</evidence>
<dbReference type="AlphaFoldDB" id="A0AAN7TTN6"/>
<dbReference type="GO" id="GO:0005506">
    <property type="term" value="F:iron ion binding"/>
    <property type="evidence" value="ECO:0007669"/>
    <property type="project" value="InterPro"/>
</dbReference>
<dbReference type="GO" id="GO:0004497">
    <property type="term" value="F:monooxygenase activity"/>
    <property type="evidence" value="ECO:0007669"/>
    <property type="project" value="UniProtKB-KW"/>
</dbReference>
<keyword evidence="5" id="KW-0812">Transmembrane</keyword>
<evidence type="ECO:0000256" key="11">
    <source>
        <dbReference type="ARBA" id="ARBA00023136"/>
    </source>
</evidence>
<keyword evidence="11" id="KW-0472">Membrane</keyword>
<dbReference type="PANTHER" id="PTHR24303">
    <property type="entry name" value="HEME-BINDING MONOOXYGENASE FAMILY"/>
    <property type="match status" value="1"/>
</dbReference>
<accession>A0AAN7TTN6</accession>
<dbReference type="GO" id="GO:0016705">
    <property type="term" value="F:oxidoreductase activity, acting on paired donors, with incorporation or reduction of molecular oxygen"/>
    <property type="evidence" value="ECO:0007669"/>
    <property type="project" value="InterPro"/>
</dbReference>
<dbReference type="EMBL" id="JAVFKY010000006">
    <property type="protein sequence ID" value="KAK5575128.1"/>
    <property type="molecule type" value="Genomic_DNA"/>
</dbReference>
<comment type="cofactor">
    <cofactor evidence="1 12">
        <name>heme</name>
        <dbReference type="ChEBI" id="CHEBI:30413"/>
    </cofactor>
</comment>
<dbReference type="InterPro" id="IPR001128">
    <property type="entry name" value="Cyt_P450"/>
</dbReference>
<organism evidence="13 14">
    <name type="scientific">Dictyostelium firmibasis</name>
    <dbReference type="NCBI Taxonomy" id="79012"/>
    <lineage>
        <taxon>Eukaryota</taxon>
        <taxon>Amoebozoa</taxon>
        <taxon>Evosea</taxon>
        <taxon>Eumycetozoa</taxon>
        <taxon>Dictyostelia</taxon>
        <taxon>Dictyosteliales</taxon>
        <taxon>Dictyosteliaceae</taxon>
        <taxon>Dictyostelium</taxon>
    </lineage>
</organism>
<dbReference type="CDD" id="cd20617">
    <property type="entry name" value="CYP1_2-like"/>
    <property type="match status" value="1"/>
</dbReference>
<evidence type="ECO:0000313" key="14">
    <source>
        <dbReference type="Proteomes" id="UP001344447"/>
    </source>
</evidence>
<evidence type="ECO:0000256" key="3">
    <source>
        <dbReference type="ARBA" id="ARBA00010617"/>
    </source>
</evidence>
<dbReference type="GO" id="GO:0020037">
    <property type="term" value="F:heme binding"/>
    <property type="evidence" value="ECO:0007669"/>
    <property type="project" value="InterPro"/>
</dbReference>
<keyword evidence="9 12" id="KW-0408">Iron</keyword>
<keyword evidence="6 12" id="KW-0479">Metal-binding</keyword>
<sequence length="492" mass="57918">MIFLLIVLIISIYLICDYYIKNYWYKDIQGPRSIPILGSLLHIKDDAHLVFQRDSKIYNDGKLAKYWFCDVITIALFDADLTREVFIKNHEYVNSRVKSPTLNLIGNRFRGIVTADENYWQFHRDILMKSFTGRKIKTLTNSIEKETIEIISFMKFISKSGQLFSTRSNFMNFNSNIIFDYVFSRRIENIYEGANEEQLKVLKAIRDLFEFLALFEIQNYTKILQPFYFIYSKIFGHPSDPLKKIIYKYYKEHCETIDIDNPRDVLDSIISEYRKVNGKEEESSVIPITNELILAAVETNSTTMEWFTLELCNRQEYQVKLYNELSKVLKQSPNESNLINLSHRPLTPLFNATLKEVLRLYPPVPFGVSRLTIKEFKIDNGRFTIPKGSQIIQSLYSMFRDEKHWSSPNEFKPERHINNNESQSNNWFPYSIGVRNCVGMGFSQDELYILLANLVLNFQILPPFENSKINDTPIFGFSFRPNEFKVNLKLRQ</sequence>
<dbReference type="InterPro" id="IPR002401">
    <property type="entry name" value="Cyt_P450_E_grp-I"/>
</dbReference>
<dbReference type="Proteomes" id="UP001344447">
    <property type="component" value="Unassembled WGS sequence"/>
</dbReference>
<feature type="binding site" description="axial binding residue" evidence="12">
    <location>
        <position position="437"/>
    </location>
    <ligand>
        <name>heme</name>
        <dbReference type="ChEBI" id="CHEBI:30413"/>
    </ligand>
    <ligandPart>
        <name>Fe</name>
        <dbReference type="ChEBI" id="CHEBI:18248"/>
    </ligandPart>
</feature>
<dbReference type="PANTHER" id="PTHR24303:SF31">
    <property type="entry name" value="CYTOCHROME P450 307A1-RELATED"/>
    <property type="match status" value="1"/>
</dbReference>
<dbReference type="FunFam" id="1.10.630.10:FF:000068">
    <property type="entry name" value="Probable cytochrome P450 508A2"/>
    <property type="match status" value="1"/>
</dbReference>
<proteinExistence type="inferred from homology"/>
<dbReference type="PRINTS" id="PR00463">
    <property type="entry name" value="EP450I"/>
</dbReference>
<dbReference type="InterPro" id="IPR036396">
    <property type="entry name" value="Cyt_P450_sf"/>
</dbReference>
<keyword evidence="7" id="KW-1133">Transmembrane helix</keyword>
<evidence type="ECO:0000256" key="2">
    <source>
        <dbReference type="ARBA" id="ARBA00004167"/>
    </source>
</evidence>
<evidence type="ECO:0000256" key="8">
    <source>
        <dbReference type="ARBA" id="ARBA00023002"/>
    </source>
</evidence>
<dbReference type="GO" id="GO:0016020">
    <property type="term" value="C:membrane"/>
    <property type="evidence" value="ECO:0007669"/>
    <property type="project" value="UniProtKB-SubCell"/>
</dbReference>
<evidence type="ECO:0008006" key="15">
    <source>
        <dbReference type="Google" id="ProtNLM"/>
    </source>
</evidence>
<keyword evidence="10" id="KW-0503">Monooxygenase</keyword>
<name>A0AAN7TTN6_9MYCE</name>
<keyword evidence="4 12" id="KW-0349">Heme</keyword>
<evidence type="ECO:0000313" key="13">
    <source>
        <dbReference type="EMBL" id="KAK5575128.1"/>
    </source>
</evidence>
<evidence type="ECO:0000256" key="12">
    <source>
        <dbReference type="PIRSR" id="PIRSR602401-1"/>
    </source>
</evidence>
<comment type="similarity">
    <text evidence="3">Belongs to the cytochrome P450 family.</text>
</comment>
<evidence type="ECO:0000256" key="6">
    <source>
        <dbReference type="ARBA" id="ARBA00022723"/>
    </source>
</evidence>
<evidence type="ECO:0000256" key="5">
    <source>
        <dbReference type="ARBA" id="ARBA00022692"/>
    </source>
</evidence>